<accession>A0AAJ0CBN3</accession>
<dbReference type="Pfam" id="PF12296">
    <property type="entry name" value="HsbA"/>
    <property type="match status" value="1"/>
</dbReference>
<name>A0AAJ0CBN3_9HYPO</name>
<evidence type="ECO:0000256" key="1">
    <source>
        <dbReference type="SAM" id="MobiDB-lite"/>
    </source>
</evidence>
<evidence type="ECO:0008006" key="5">
    <source>
        <dbReference type="Google" id="ProtNLM"/>
    </source>
</evidence>
<dbReference type="AlphaFoldDB" id="A0AAJ0CBN3"/>
<keyword evidence="2" id="KW-1133">Transmembrane helix</keyword>
<dbReference type="Gene3D" id="1.20.1280.140">
    <property type="match status" value="1"/>
</dbReference>
<evidence type="ECO:0000313" key="3">
    <source>
        <dbReference type="EMBL" id="KAK2589981.1"/>
    </source>
</evidence>
<protein>
    <recommendedName>
        <fullName evidence="5">Cell wall protein</fullName>
    </recommendedName>
</protein>
<gene>
    <name evidence="3" type="ORF">QQS21_012335</name>
</gene>
<keyword evidence="2" id="KW-0472">Membrane</keyword>
<evidence type="ECO:0000256" key="2">
    <source>
        <dbReference type="SAM" id="Phobius"/>
    </source>
</evidence>
<dbReference type="PANTHER" id="PTHR38123:SF6">
    <property type="entry name" value="CELL WALL SERINE-THREONINE-RICH GALACTOMANNOPROTEIN MP1 (AFU_ORTHOLOGUE AFUA_4G03240)"/>
    <property type="match status" value="1"/>
</dbReference>
<dbReference type="PANTHER" id="PTHR38123">
    <property type="entry name" value="CELL WALL SERINE-THREONINE-RICH GALACTOMANNOPROTEIN MP1 (AFU_ORTHOLOGUE AFUA_4G03240)"/>
    <property type="match status" value="1"/>
</dbReference>
<feature type="transmembrane region" description="Helical" evidence="2">
    <location>
        <begin position="246"/>
        <end position="268"/>
    </location>
</feature>
<reference evidence="3" key="1">
    <citation type="submission" date="2023-06" db="EMBL/GenBank/DDBJ databases">
        <title>Conoideocrella luteorostrata (Hypocreales: Clavicipitaceae), a potential biocontrol fungus for elongate hemlock scale in United States Christmas tree production areas.</title>
        <authorList>
            <person name="Barrett H."/>
            <person name="Lovett B."/>
            <person name="Macias A.M."/>
            <person name="Stajich J.E."/>
            <person name="Kasson M.T."/>
        </authorList>
    </citation>
    <scope>NUCLEOTIDE SEQUENCE</scope>
    <source>
        <strain evidence="3">ARSEF 14590</strain>
    </source>
</reference>
<sequence>MKFSVAVACLAVEAMARQPIVAERDLATIKGILDSVKTDLQNLDQAAKTATDDPEPLLKASNALIKSLKDGKSKADSSSDLTLTDAVGLTQPVQDLTKLGQTLADDFKALRPRVEKLGECDVVRTQISSISSGSDDLIKAVISKVPEAARDIANQLSAGLTKVLKQTQEDFSEQNCKSGGGGGGSPTSGSGSPTSAPAGSSSAPASTGGSAPSSSAAAPSSSAPVVTGTGGIPTPVPTSTGGSPPVVTAGAALFAPAGALAMAVAALVI</sequence>
<organism evidence="3 4">
    <name type="scientific">Conoideocrella luteorostrata</name>
    <dbReference type="NCBI Taxonomy" id="1105319"/>
    <lineage>
        <taxon>Eukaryota</taxon>
        <taxon>Fungi</taxon>
        <taxon>Dikarya</taxon>
        <taxon>Ascomycota</taxon>
        <taxon>Pezizomycotina</taxon>
        <taxon>Sordariomycetes</taxon>
        <taxon>Hypocreomycetidae</taxon>
        <taxon>Hypocreales</taxon>
        <taxon>Clavicipitaceae</taxon>
        <taxon>Conoideocrella</taxon>
    </lineage>
</organism>
<feature type="region of interest" description="Disordered" evidence="1">
    <location>
        <begin position="171"/>
        <end position="245"/>
    </location>
</feature>
<feature type="compositionally biased region" description="Low complexity" evidence="1">
    <location>
        <begin position="187"/>
        <end position="227"/>
    </location>
</feature>
<proteinExistence type="predicted"/>
<keyword evidence="2" id="KW-0812">Transmembrane</keyword>
<comment type="caution">
    <text evidence="3">The sequence shown here is derived from an EMBL/GenBank/DDBJ whole genome shotgun (WGS) entry which is preliminary data.</text>
</comment>
<evidence type="ECO:0000313" key="4">
    <source>
        <dbReference type="Proteomes" id="UP001251528"/>
    </source>
</evidence>
<dbReference type="InterPro" id="IPR021054">
    <property type="entry name" value="Cell_wall_mannoprotein_1"/>
</dbReference>
<dbReference type="EMBL" id="JASWJB010000511">
    <property type="protein sequence ID" value="KAK2589981.1"/>
    <property type="molecule type" value="Genomic_DNA"/>
</dbReference>
<dbReference type="GO" id="GO:0005576">
    <property type="term" value="C:extracellular region"/>
    <property type="evidence" value="ECO:0007669"/>
    <property type="project" value="TreeGrafter"/>
</dbReference>
<keyword evidence="4" id="KW-1185">Reference proteome</keyword>
<dbReference type="Proteomes" id="UP001251528">
    <property type="component" value="Unassembled WGS sequence"/>
</dbReference>